<evidence type="ECO:0000313" key="10">
    <source>
        <dbReference type="EMBL" id="AFS79321.1"/>
    </source>
</evidence>
<dbReference type="GO" id="GO:0005524">
    <property type="term" value="F:ATP binding"/>
    <property type="evidence" value="ECO:0007669"/>
    <property type="project" value="UniProtKB-UniRule"/>
</dbReference>
<evidence type="ECO:0000259" key="9">
    <source>
        <dbReference type="PROSITE" id="PS51510"/>
    </source>
</evidence>
<comment type="activity regulation">
    <text evidence="6">Appears to be allosterically activated by the binding of pArg-containing polypeptides to the pArg-binding pocket localized in the C-terminal domain of McsB.</text>
</comment>
<dbReference type="KEGG" id="cad:Curi_c23190"/>
<keyword evidence="2 6" id="KW-0547">Nucleotide-binding</keyword>
<comment type="similarity">
    <text evidence="6 7 8">Belongs to the ATP:guanido phosphotransferase family.</text>
</comment>
<feature type="domain" description="Phosphagen kinase C-terminal" evidence="9">
    <location>
        <begin position="14"/>
        <end position="245"/>
    </location>
</feature>
<dbReference type="PANTHER" id="PTHR11547:SF38">
    <property type="entry name" value="ARGININE KINASE 1-RELATED"/>
    <property type="match status" value="1"/>
</dbReference>
<dbReference type="GO" id="GO:0004111">
    <property type="term" value="F:creatine kinase activity"/>
    <property type="evidence" value="ECO:0007669"/>
    <property type="project" value="InterPro"/>
</dbReference>
<dbReference type="InterPro" id="IPR022414">
    <property type="entry name" value="ATP-guanido_PTrfase_cat"/>
</dbReference>
<protein>
    <recommendedName>
        <fullName evidence="6">Protein-arginine kinase</fullName>
        <ecNumber evidence="6">2.7.14.1</ecNumber>
    </recommendedName>
</protein>
<feature type="binding site" evidence="6 7">
    <location>
        <begin position="167"/>
        <end position="171"/>
    </location>
    <ligand>
        <name>ATP</name>
        <dbReference type="ChEBI" id="CHEBI:30616"/>
    </ligand>
</feature>
<dbReference type="SUPFAM" id="SSF55931">
    <property type="entry name" value="Glutamine synthetase/guanido kinase"/>
    <property type="match status" value="1"/>
</dbReference>
<dbReference type="OrthoDB" id="9791353at2"/>
<dbReference type="GO" id="GO:1990424">
    <property type="term" value="F:protein arginine kinase activity"/>
    <property type="evidence" value="ECO:0007669"/>
    <property type="project" value="UniProtKB-EC"/>
</dbReference>
<keyword evidence="11" id="KW-1185">Reference proteome</keyword>
<dbReference type="GO" id="GO:0005615">
    <property type="term" value="C:extracellular space"/>
    <property type="evidence" value="ECO:0007669"/>
    <property type="project" value="TreeGrafter"/>
</dbReference>
<keyword evidence="6" id="KW-0021">Allosteric enzyme</keyword>
<evidence type="ECO:0000256" key="1">
    <source>
        <dbReference type="ARBA" id="ARBA00022679"/>
    </source>
</evidence>
<dbReference type="InterPro" id="IPR023660">
    <property type="entry name" value="Arg_Kinase"/>
</dbReference>
<dbReference type="PROSITE" id="PS51510">
    <property type="entry name" value="PHOSPHAGEN_KINASE_C"/>
    <property type="match status" value="1"/>
</dbReference>
<dbReference type="RefSeq" id="WP_014968455.1">
    <property type="nucleotide sequence ID" value="NC_018664.1"/>
</dbReference>
<accession>K0B432</accession>
<evidence type="ECO:0000256" key="2">
    <source>
        <dbReference type="ARBA" id="ARBA00022741"/>
    </source>
</evidence>
<dbReference type="EMBL" id="CP003326">
    <property type="protein sequence ID" value="AFS79321.1"/>
    <property type="molecule type" value="Genomic_DNA"/>
</dbReference>
<feature type="binding site" evidence="6 7">
    <location>
        <begin position="198"/>
        <end position="203"/>
    </location>
    <ligand>
        <name>ATP</name>
        <dbReference type="ChEBI" id="CHEBI:30616"/>
    </ligand>
</feature>
<dbReference type="STRING" id="1128398.Curi_c23190"/>
<dbReference type="HAMAP" id="MF_00602">
    <property type="entry name" value="Prot_Arg_kinase"/>
    <property type="match status" value="1"/>
</dbReference>
<gene>
    <name evidence="6" type="primary">mcsB</name>
    <name evidence="10" type="ordered locus">Curi_c23190</name>
</gene>
<evidence type="ECO:0000256" key="6">
    <source>
        <dbReference type="HAMAP-Rule" id="MF_00602"/>
    </source>
</evidence>
<dbReference type="PROSITE" id="PS00112">
    <property type="entry name" value="PHOSPHAGEN_KINASE"/>
    <property type="match status" value="1"/>
</dbReference>
<comment type="catalytic activity">
    <reaction evidence="5 6">
        <text>L-arginyl-[protein] + ATP = N(omega)-phospho-L-arginyl-[protein] + ADP + H(+)</text>
        <dbReference type="Rhea" id="RHEA:43384"/>
        <dbReference type="Rhea" id="RHEA-COMP:10532"/>
        <dbReference type="Rhea" id="RHEA-COMP:10533"/>
        <dbReference type="ChEBI" id="CHEBI:15378"/>
        <dbReference type="ChEBI" id="CHEBI:29965"/>
        <dbReference type="ChEBI" id="CHEBI:30616"/>
        <dbReference type="ChEBI" id="CHEBI:83226"/>
        <dbReference type="ChEBI" id="CHEBI:456216"/>
        <dbReference type="EC" id="2.7.14.1"/>
    </reaction>
</comment>
<reference evidence="10 11" key="1">
    <citation type="journal article" date="2012" name="PLoS ONE">
        <title>The purine-utilizing bacterium Clostridium acidurici 9a: a genome-guided metabolic reconsideration.</title>
        <authorList>
            <person name="Hartwich K."/>
            <person name="Poehlein A."/>
            <person name="Daniel R."/>
        </authorList>
    </citation>
    <scope>NUCLEOTIDE SEQUENCE [LARGE SCALE GENOMIC DNA]</scope>
    <source>
        <strain evidence="11">ATCC 7906 / DSM 604 / BCRC 14475 / CIP 104303 / KCTC 5404 / NCIMB 10678 / 9a</strain>
    </source>
</reference>
<dbReference type="Pfam" id="PF00217">
    <property type="entry name" value="ATP-gua_Ptrans"/>
    <property type="match status" value="1"/>
</dbReference>
<feature type="binding site" evidence="6 7">
    <location>
        <begin position="17"/>
        <end position="21"/>
    </location>
    <ligand>
        <name>ATP</name>
        <dbReference type="ChEBI" id="CHEBI:30616"/>
    </ligand>
</feature>
<name>K0B432_GOTA9</name>
<dbReference type="HOGENOM" id="CLU_066591_1_0_9"/>
<dbReference type="Gene3D" id="3.30.590.10">
    <property type="entry name" value="Glutamine synthetase/guanido kinase, catalytic domain"/>
    <property type="match status" value="1"/>
</dbReference>
<proteinExistence type="inferred from homology"/>
<dbReference type="eggNOG" id="COG3869">
    <property type="taxonomic scope" value="Bacteria"/>
</dbReference>
<evidence type="ECO:0000256" key="7">
    <source>
        <dbReference type="PROSITE-ProRule" id="PRU00843"/>
    </source>
</evidence>
<evidence type="ECO:0000256" key="4">
    <source>
        <dbReference type="ARBA" id="ARBA00022840"/>
    </source>
</evidence>
<evidence type="ECO:0000256" key="3">
    <source>
        <dbReference type="ARBA" id="ARBA00022777"/>
    </source>
</evidence>
<organism evidence="10 11">
    <name type="scientific">Gottschalkia acidurici (strain ATCC 7906 / DSM 604 / BCRC 14475 / CIP 104303 / KCTC 5404 / NCIMB 10678 / 9a)</name>
    <name type="common">Clostridium acidurici</name>
    <dbReference type="NCBI Taxonomy" id="1128398"/>
    <lineage>
        <taxon>Bacteria</taxon>
        <taxon>Bacillati</taxon>
        <taxon>Bacillota</taxon>
        <taxon>Tissierellia</taxon>
        <taxon>Tissierellales</taxon>
        <taxon>Gottschalkiaceae</taxon>
        <taxon>Gottschalkia</taxon>
    </lineage>
</organism>
<dbReference type="PATRIC" id="fig|1128398.3.peg.2400"/>
<dbReference type="EC" id="2.7.14.1" evidence="6"/>
<dbReference type="InterPro" id="IPR014746">
    <property type="entry name" value="Gln_synth/guanido_kin_cat_dom"/>
</dbReference>
<dbReference type="GO" id="GO:0046314">
    <property type="term" value="P:phosphocreatine biosynthetic process"/>
    <property type="evidence" value="ECO:0007669"/>
    <property type="project" value="InterPro"/>
</dbReference>
<dbReference type="InterPro" id="IPR022415">
    <property type="entry name" value="ATP-guanido_PTrfase_AS"/>
</dbReference>
<dbReference type="CDD" id="cd07930">
    <property type="entry name" value="bacterial_phosphagen_kinase"/>
    <property type="match status" value="1"/>
</dbReference>
<sequence length="342" mass="38633">MNKWLDGSGDERDIVISSRIRLARNIEGMKLPQHIEESEGKKVVDMVSNAILKNSNIPEDEFTLYKLEDMSNLDKNVLVEKHLISPDLLKKPQISSFLLKNDEKATIMMNEEDHVRIQVLLSGLDLEKGWNICNNIDDIIEESVDYAYDSKFGYITSCPTNVGTGLRASVMVHLPCLVLTKNVNRILQAVNQLGLAVRGIYGEGTGSLGNIFQISNQITLGESEEEIISKLKGIVIQIINKEKESRKILLSTKKIELEDKIYRSLGILQNARILNSKETMNFLSDICMGIGMEILKQIDINTIYNLIIDTQPANIQNIYGKELSTTERDVKRAELIREKLNN</sequence>
<comment type="function">
    <text evidence="6">Catalyzes the specific phosphorylation of arginine residues in proteins.</text>
</comment>
<feature type="binding site" evidence="6 7">
    <location>
        <position position="82"/>
    </location>
    <ligand>
        <name>ATP</name>
        <dbReference type="ChEBI" id="CHEBI:30616"/>
    </ligand>
</feature>
<keyword evidence="3 6" id="KW-0418">Kinase</keyword>
<feature type="binding site" evidence="6 7">
    <location>
        <position position="116"/>
    </location>
    <ligand>
        <name>ATP</name>
        <dbReference type="ChEBI" id="CHEBI:30616"/>
    </ligand>
</feature>
<dbReference type="Proteomes" id="UP000006094">
    <property type="component" value="Chromosome"/>
</dbReference>
<dbReference type="InterPro" id="IPR000749">
    <property type="entry name" value="ATP-guanido_PTrfase"/>
</dbReference>
<evidence type="ECO:0000256" key="8">
    <source>
        <dbReference type="RuleBase" id="RU000505"/>
    </source>
</evidence>
<keyword evidence="4 6" id="KW-0067">ATP-binding</keyword>
<dbReference type="FunFam" id="3.30.590.10:FF:000007">
    <property type="entry name" value="Protein-arginine kinase"/>
    <property type="match status" value="1"/>
</dbReference>
<dbReference type="NCBIfam" id="NF002194">
    <property type="entry name" value="PRK01059.1-4"/>
    <property type="match status" value="1"/>
</dbReference>
<dbReference type="AlphaFoldDB" id="K0B432"/>
<evidence type="ECO:0000313" key="11">
    <source>
        <dbReference type="Proteomes" id="UP000006094"/>
    </source>
</evidence>
<feature type="short sequence motif" description="RDXXRA motif of the pArg binding pocket involved in allosteric regulation" evidence="6">
    <location>
        <begin position="328"/>
        <end position="333"/>
    </location>
</feature>
<keyword evidence="1 6" id="KW-0808">Transferase</keyword>
<evidence type="ECO:0000256" key="5">
    <source>
        <dbReference type="ARBA" id="ARBA00051816"/>
    </source>
</evidence>
<dbReference type="PANTHER" id="PTHR11547">
    <property type="entry name" value="ARGININE OR CREATINE KINASE"/>
    <property type="match status" value="1"/>
</dbReference>